<evidence type="ECO:0000256" key="2">
    <source>
        <dbReference type="SAM" id="Phobius"/>
    </source>
</evidence>
<proteinExistence type="predicted"/>
<gene>
    <name evidence="5" type="ORF">ACFP1G_07340</name>
</gene>
<dbReference type="Pfam" id="PF13240">
    <property type="entry name" value="Zn_Ribbon_1"/>
    <property type="match status" value="1"/>
</dbReference>
<evidence type="ECO:0000259" key="4">
    <source>
        <dbReference type="Pfam" id="PF22813"/>
    </source>
</evidence>
<keyword evidence="2" id="KW-0472">Membrane</keyword>
<dbReference type="EMBL" id="JBHSSK010000021">
    <property type="protein sequence ID" value="MFC6207291.1"/>
    <property type="molecule type" value="Genomic_DNA"/>
</dbReference>
<feature type="compositionally biased region" description="Basic residues" evidence="1">
    <location>
        <begin position="38"/>
        <end position="58"/>
    </location>
</feature>
<feature type="domain" description="Zinc-ribbon" evidence="3">
    <location>
        <begin position="3"/>
        <end position="25"/>
    </location>
</feature>
<sequence length="385" mass="42480">MKKCPNCHQEVAADSIFCEHCGYDLRQTTTEAAAQPKTKAKRLGRRRKNSTAKPGKQPKSKWFKRSVWAVIGIAVIIVIVLGASFYNKQAGKDKQIANITDMISDNQSNDLAKLLVSDNPNLKITGDTVQPLLTYARTHQDYVTNMRTDLQKNGQSADHTFTLIKSGHTMLFFPVYKLKVTTMHPTISTNVANATITANGDALATSKNDHYSYKAGPLFPGHYTFKLSGSQSNKSVKVNLISSSDMTKDVNLSVKAAKTAKDTTNDTNDDSTGATTTANDDNTSGTNTHDSDGDDQGNGRTYSDYDDLSSDGQDAVDQIYDATDYMDDIDDYDYTTTQAHDNVIQVKVYDDDDGDHMDTFRYDKANDILAIYNSDTGLFDKVTDR</sequence>
<name>A0ABW1SS17_9LACO</name>
<feature type="domain" description="TcaA second" evidence="4">
    <location>
        <begin position="92"/>
        <end position="180"/>
    </location>
</feature>
<dbReference type="InterPro" id="IPR054529">
    <property type="entry name" value="TcaA_2nd"/>
</dbReference>
<keyword evidence="2" id="KW-1133">Transmembrane helix</keyword>
<evidence type="ECO:0000313" key="6">
    <source>
        <dbReference type="Proteomes" id="UP001596254"/>
    </source>
</evidence>
<feature type="region of interest" description="Disordered" evidence="1">
    <location>
        <begin position="32"/>
        <end position="58"/>
    </location>
</feature>
<feature type="transmembrane region" description="Helical" evidence="2">
    <location>
        <begin position="66"/>
        <end position="86"/>
    </location>
</feature>
<organism evidence="5 6">
    <name type="scientific">Levilactobacillus tongjiangensis</name>
    <dbReference type="NCBI Taxonomy" id="2486023"/>
    <lineage>
        <taxon>Bacteria</taxon>
        <taxon>Bacillati</taxon>
        <taxon>Bacillota</taxon>
        <taxon>Bacilli</taxon>
        <taxon>Lactobacillales</taxon>
        <taxon>Lactobacillaceae</taxon>
        <taxon>Levilactobacillus</taxon>
    </lineage>
</organism>
<dbReference type="InterPro" id="IPR026870">
    <property type="entry name" value="Zinc_ribbon_dom"/>
</dbReference>
<evidence type="ECO:0000256" key="1">
    <source>
        <dbReference type="SAM" id="MobiDB-lite"/>
    </source>
</evidence>
<feature type="compositionally biased region" description="Low complexity" evidence="1">
    <location>
        <begin position="270"/>
        <end position="288"/>
    </location>
</feature>
<dbReference type="Proteomes" id="UP001596254">
    <property type="component" value="Unassembled WGS sequence"/>
</dbReference>
<dbReference type="PANTHER" id="PTHR40038:SF1">
    <property type="entry name" value="MEMBRANE-ASSOCIATED PROTEIN TCAA"/>
    <property type="match status" value="1"/>
</dbReference>
<evidence type="ECO:0000259" key="3">
    <source>
        <dbReference type="Pfam" id="PF13240"/>
    </source>
</evidence>
<protein>
    <submittedName>
        <fullName evidence="5">Zinc-ribbon domain-containing protein</fullName>
    </submittedName>
</protein>
<feature type="region of interest" description="Disordered" evidence="1">
    <location>
        <begin position="261"/>
        <end position="313"/>
    </location>
</feature>
<dbReference type="RefSeq" id="WP_164508704.1">
    <property type="nucleotide sequence ID" value="NZ_JBHSSK010000021.1"/>
</dbReference>
<keyword evidence="2" id="KW-0812">Transmembrane</keyword>
<dbReference type="Pfam" id="PF22813">
    <property type="entry name" value="TcaA_2nd"/>
    <property type="match status" value="1"/>
</dbReference>
<keyword evidence="6" id="KW-1185">Reference proteome</keyword>
<accession>A0ABW1SS17</accession>
<evidence type="ECO:0000313" key="5">
    <source>
        <dbReference type="EMBL" id="MFC6207291.1"/>
    </source>
</evidence>
<reference evidence="6" key="1">
    <citation type="journal article" date="2019" name="Int. J. Syst. Evol. Microbiol.">
        <title>The Global Catalogue of Microorganisms (GCM) 10K type strain sequencing project: providing services to taxonomists for standard genome sequencing and annotation.</title>
        <authorList>
            <consortium name="The Broad Institute Genomics Platform"/>
            <consortium name="The Broad Institute Genome Sequencing Center for Infectious Disease"/>
            <person name="Wu L."/>
            <person name="Ma J."/>
        </authorList>
    </citation>
    <scope>NUCLEOTIDE SEQUENCE [LARGE SCALE GENOMIC DNA]</scope>
    <source>
        <strain evidence="6">CCM 8905</strain>
    </source>
</reference>
<comment type="caution">
    <text evidence="5">The sequence shown here is derived from an EMBL/GenBank/DDBJ whole genome shotgun (WGS) entry which is preliminary data.</text>
</comment>
<dbReference type="PANTHER" id="PTHR40038">
    <property type="entry name" value="MEMBRANE-ASSOCIATED PROTEIN TCAA"/>
    <property type="match status" value="1"/>
</dbReference>